<reference evidence="2" key="1">
    <citation type="submission" date="2021-12" db="EMBL/GenBank/DDBJ databases">
        <title>Comparative genomics, transcriptomics and evolutionary studies reveal genomic signatures of adaptation to plant cell wall in hemibiotrophic fungi.</title>
        <authorList>
            <consortium name="DOE Joint Genome Institute"/>
            <person name="Baroncelli R."/>
            <person name="Diaz J.F."/>
            <person name="Benocci T."/>
            <person name="Peng M."/>
            <person name="Battaglia E."/>
            <person name="Haridas S."/>
            <person name="Andreopoulos W."/>
            <person name="Labutti K."/>
            <person name="Pangilinan J."/>
            <person name="Floch G.L."/>
            <person name="Makela M.R."/>
            <person name="Henrissat B."/>
            <person name="Grigoriev I.V."/>
            <person name="Crouch J.A."/>
            <person name="De Vries R.P."/>
            <person name="Sukno S.A."/>
            <person name="Thon M.R."/>
        </authorList>
    </citation>
    <scope>NUCLEOTIDE SEQUENCE</scope>
    <source>
        <strain evidence="2">CBS 112980</strain>
    </source>
</reference>
<name>A0AAD8UCL7_GLOAC</name>
<keyword evidence="3" id="KW-1185">Reference proteome</keyword>
<evidence type="ECO:0000313" key="2">
    <source>
        <dbReference type="EMBL" id="KAK1711535.1"/>
    </source>
</evidence>
<protein>
    <submittedName>
        <fullName evidence="2">Uncharacterized protein</fullName>
    </submittedName>
</protein>
<evidence type="ECO:0000313" key="3">
    <source>
        <dbReference type="Proteomes" id="UP001244207"/>
    </source>
</evidence>
<dbReference type="GeneID" id="85393335"/>
<accession>A0AAD8UCL7</accession>
<dbReference type="RefSeq" id="XP_060359088.1">
    <property type="nucleotide sequence ID" value="XM_060509436.1"/>
</dbReference>
<evidence type="ECO:0000256" key="1">
    <source>
        <dbReference type="SAM" id="MobiDB-lite"/>
    </source>
</evidence>
<dbReference type="EMBL" id="JAHMHS010000159">
    <property type="protein sequence ID" value="KAK1711535.1"/>
    <property type="molecule type" value="Genomic_DNA"/>
</dbReference>
<organism evidence="2 3">
    <name type="scientific">Glomerella acutata</name>
    <name type="common">Colletotrichum acutatum</name>
    <dbReference type="NCBI Taxonomy" id="27357"/>
    <lineage>
        <taxon>Eukaryota</taxon>
        <taxon>Fungi</taxon>
        <taxon>Dikarya</taxon>
        <taxon>Ascomycota</taxon>
        <taxon>Pezizomycotina</taxon>
        <taxon>Sordariomycetes</taxon>
        <taxon>Hypocreomycetidae</taxon>
        <taxon>Glomerellales</taxon>
        <taxon>Glomerellaceae</taxon>
        <taxon>Colletotrichum</taxon>
        <taxon>Colletotrichum acutatum species complex</taxon>
    </lineage>
</organism>
<dbReference type="Proteomes" id="UP001244207">
    <property type="component" value="Unassembled WGS sequence"/>
</dbReference>
<feature type="region of interest" description="Disordered" evidence="1">
    <location>
        <begin position="1"/>
        <end position="20"/>
    </location>
</feature>
<feature type="region of interest" description="Disordered" evidence="1">
    <location>
        <begin position="43"/>
        <end position="72"/>
    </location>
</feature>
<gene>
    <name evidence="2" type="ORF">BDZ83DRAFT_639581</name>
</gene>
<feature type="compositionally biased region" description="Polar residues" evidence="1">
    <location>
        <begin position="1"/>
        <end position="15"/>
    </location>
</feature>
<comment type="caution">
    <text evidence="2">The sequence shown here is derived from an EMBL/GenBank/DDBJ whole genome shotgun (WGS) entry which is preliminary data.</text>
</comment>
<sequence length="150" mass="17209">MNSDSQVQVSTTKQMPSKKRENIRPVADFVLFQASRFYFRDQEHNHHHKHALRTSEPSVSKSTASKHKTTHSRIIRSQITKMNIRGVFLSILVVTAIAQHANFGYERLGERRDVLPPIPGMGIIQTFLYDTMNIIHEMGHWLAANTTTLE</sequence>
<proteinExistence type="predicted"/>
<dbReference type="AlphaFoldDB" id="A0AAD8UCL7"/>